<comment type="caution">
    <text evidence="10">The sequence shown here is derived from an EMBL/GenBank/DDBJ whole genome shotgun (WGS) entry which is preliminary data.</text>
</comment>
<comment type="catalytic activity">
    <reaction evidence="8">
        <text>[RNA] containing guanosine + H2O = an [RNA fragment]-3'-guanosine-3'-phosphate + a 5'-hydroxy-ribonucleotide-3'-[RNA fragment].</text>
        <dbReference type="EC" id="4.6.1.24"/>
    </reaction>
</comment>
<dbReference type="EC" id="4.6.1.24" evidence="2"/>
<evidence type="ECO:0000256" key="7">
    <source>
        <dbReference type="ARBA" id="ARBA00023239"/>
    </source>
</evidence>
<gene>
    <name evidence="10" type="primary">rntA</name>
    <name evidence="10" type="ORF">LAWI1_G004062</name>
</gene>
<evidence type="ECO:0000313" key="11">
    <source>
        <dbReference type="Proteomes" id="UP000315522"/>
    </source>
</evidence>
<dbReference type="InterPro" id="IPR016191">
    <property type="entry name" value="Ribonuclease/ribotoxin"/>
</dbReference>
<proteinExistence type="inferred from homology"/>
<dbReference type="Pfam" id="PF00545">
    <property type="entry name" value="Ribonuclease"/>
    <property type="match status" value="1"/>
</dbReference>
<evidence type="ECO:0000256" key="5">
    <source>
        <dbReference type="ARBA" id="ARBA00022801"/>
    </source>
</evidence>
<name>A0A559MAJ0_9HELO</name>
<protein>
    <recommendedName>
        <fullName evidence="2">ribonuclease T1</fullName>
        <ecNumber evidence="2">4.6.1.24</ecNumber>
    </recommendedName>
</protein>
<feature type="chain" id="PRO_5021930797" description="ribonuclease T1" evidence="9">
    <location>
        <begin position="30"/>
        <end position="142"/>
    </location>
</feature>
<dbReference type="GO" id="GO:0046589">
    <property type="term" value="F:ribonuclease T1 activity"/>
    <property type="evidence" value="ECO:0007669"/>
    <property type="project" value="UniProtKB-EC"/>
</dbReference>
<evidence type="ECO:0000256" key="9">
    <source>
        <dbReference type="SAM" id="SignalP"/>
    </source>
</evidence>
<dbReference type="CDD" id="cd00606">
    <property type="entry name" value="fungal_RNase"/>
    <property type="match status" value="1"/>
</dbReference>
<evidence type="ECO:0000256" key="2">
    <source>
        <dbReference type="ARBA" id="ARBA00012549"/>
    </source>
</evidence>
<dbReference type="Proteomes" id="UP000315522">
    <property type="component" value="Unassembled WGS sequence"/>
</dbReference>
<dbReference type="Gene3D" id="3.10.450.30">
    <property type="entry name" value="Microbial ribonucleases"/>
    <property type="match status" value="1"/>
</dbReference>
<evidence type="ECO:0000256" key="4">
    <source>
        <dbReference type="ARBA" id="ARBA00022759"/>
    </source>
</evidence>
<organism evidence="10 11">
    <name type="scientific">Lachnellula willkommii</name>
    <dbReference type="NCBI Taxonomy" id="215461"/>
    <lineage>
        <taxon>Eukaryota</taxon>
        <taxon>Fungi</taxon>
        <taxon>Dikarya</taxon>
        <taxon>Ascomycota</taxon>
        <taxon>Pezizomycotina</taxon>
        <taxon>Leotiomycetes</taxon>
        <taxon>Helotiales</taxon>
        <taxon>Lachnaceae</taxon>
        <taxon>Lachnellula</taxon>
    </lineage>
</organism>
<dbReference type="GO" id="GO:0003723">
    <property type="term" value="F:RNA binding"/>
    <property type="evidence" value="ECO:0007669"/>
    <property type="project" value="InterPro"/>
</dbReference>
<evidence type="ECO:0000256" key="6">
    <source>
        <dbReference type="ARBA" id="ARBA00023157"/>
    </source>
</evidence>
<accession>A0A559MAJ0</accession>
<dbReference type="GO" id="GO:0016787">
    <property type="term" value="F:hydrolase activity"/>
    <property type="evidence" value="ECO:0007669"/>
    <property type="project" value="UniProtKB-KW"/>
</dbReference>
<evidence type="ECO:0000256" key="8">
    <source>
        <dbReference type="ARBA" id="ARBA00034015"/>
    </source>
</evidence>
<keyword evidence="11" id="KW-1185">Reference proteome</keyword>
<keyword evidence="5" id="KW-0378">Hydrolase</keyword>
<evidence type="ECO:0000256" key="1">
    <source>
        <dbReference type="ARBA" id="ARBA00009006"/>
    </source>
</evidence>
<dbReference type="InterPro" id="IPR000026">
    <property type="entry name" value="N1-like"/>
</dbReference>
<feature type="signal peptide" evidence="9">
    <location>
        <begin position="1"/>
        <end position="29"/>
    </location>
</feature>
<dbReference type="PANTHER" id="PTHR42104:SF1">
    <property type="entry name" value="EXTRACELLULAR GUANYL-SPECIFIC RIBONUCLEASE RNTA (AFU_ORTHOLOGUE AFUA_4G03230)"/>
    <property type="match status" value="1"/>
</dbReference>
<keyword evidence="6" id="KW-1015">Disulfide bond</keyword>
<keyword evidence="4" id="KW-0255">Endonuclease</keyword>
<keyword evidence="9" id="KW-0732">Signal</keyword>
<dbReference type="EMBL" id="QGML01001033">
    <property type="protein sequence ID" value="TVY89960.1"/>
    <property type="molecule type" value="Genomic_DNA"/>
</dbReference>
<sequence>MMFKATNIYQPTTLLALLTLAATTVTASAVDNRATCAYTCGSVCYYQSDVDAAVTQGYNYYEEGEQVGSNDYPHTENNYEDIDFYVSGPYQEFPILSTYEVYTGGSPGADRVVFNTDGELAGVVTHTGASGDDFVPCDGCCA</sequence>
<keyword evidence="3" id="KW-0540">Nuclease</keyword>
<evidence type="ECO:0000313" key="10">
    <source>
        <dbReference type="EMBL" id="TVY89960.1"/>
    </source>
</evidence>
<dbReference type="PANTHER" id="PTHR42104">
    <property type="entry name" value="EXTRACELLULAR GUANYL-SPECIFIC RIBONUCLEASE RNTA (AFU_ORTHOLOGUE AFUA_4G03230)"/>
    <property type="match status" value="1"/>
</dbReference>
<comment type="similarity">
    <text evidence="1">Belongs to the ribonuclease N1/T1 family.</text>
</comment>
<reference evidence="10 11" key="1">
    <citation type="submission" date="2018-05" db="EMBL/GenBank/DDBJ databases">
        <title>Genome sequencing and assembly of the regulated plant pathogen Lachnellula willkommii and related sister species for the development of diagnostic species identification markers.</title>
        <authorList>
            <person name="Giroux E."/>
            <person name="Bilodeau G."/>
        </authorList>
    </citation>
    <scope>NUCLEOTIDE SEQUENCE [LARGE SCALE GENOMIC DNA]</scope>
    <source>
        <strain evidence="10 11">CBS 172.35</strain>
    </source>
</reference>
<evidence type="ECO:0000256" key="3">
    <source>
        <dbReference type="ARBA" id="ARBA00022722"/>
    </source>
</evidence>
<dbReference type="SUPFAM" id="SSF53933">
    <property type="entry name" value="Microbial ribonucleases"/>
    <property type="match status" value="1"/>
</dbReference>
<keyword evidence="7" id="KW-0456">Lyase</keyword>
<dbReference type="AlphaFoldDB" id="A0A559MAJ0"/>